<gene>
    <name evidence="3" type="ORF">PPIS_b1249</name>
</gene>
<protein>
    <recommendedName>
        <fullName evidence="5">Major coat protein</fullName>
    </recommendedName>
</protein>
<feature type="signal peptide" evidence="2">
    <location>
        <begin position="1"/>
        <end position="22"/>
    </location>
</feature>
<evidence type="ECO:0000313" key="4">
    <source>
        <dbReference type="Proteomes" id="UP000016521"/>
    </source>
</evidence>
<dbReference type="RefSeq" id="WP_010377257.1">
    <property type="nucleotide sequence ID" value="NZ_CP011925.1"/>
</dbReference>
<keyword evidence="1" id="KW-1133">Transmembrane helix</keyword>
<dbReference type="Proteomes" id="UP000016521">
    <property type="component" value="Chromosome II"/>
</dbReference>
<feature type="transmembrane region" description="Helical" evidence="1">
    <location>
        <begin position="41"/>
        <end position="62"/>
    </location>
</feature>
<keyword evidence="2" id="KW-0732">Signal</keyword>
<name>A0ABN5CNI4_PSEO7</name>
<keyword evidence="4" id="KW-1185">Reference proteome</keyword>
<proteinExistence type="predicted"/>
<evidence type="ECO:0000313" key="3">
    <source>
        <dbReference type="EMBL" id="ATD10253.1"/>
    </source>
</evidence>
<dbReference type="EMBL" id="CP011925">
    <property type="protein sequence ID" value="ATD10253.1"/>
    <property type="molecule type" value="Genomic_DNA"/>
</dbReference>
<keyword evidence="1" id="KW-0472">Membrane</keyword>
<evidence type="ECO:0008006" key="5">
    <source>
        <dbReference type="Google" id="ProtNLM"/>
    </source>
</evidence>
<reference evidence="3 4" key="1">
    <citation type="submission" date="2015-06" db="EMBL/GenBank/DDBJ databases">
        <authorList>
            <person name="Xie B.-B."/>
            <person name="Rong J.-C."/>
            <person name="Qin Q.-L."/>
            <person name="Zhang Y.-Z."/>
        </authorList>
    </citation>
    <scope>NUCLEOTIDE SEQUENCE [LARGE SCALE GENOMIC DNA]</scope>
    <source>
        <strain evidence="3 4">JCM 20779</strain>
    </source>
</reference>
<keyword evidence="1" id="KW-0812">Transmembrane</keyword>
<evidence type="ECO:0000256" key="1">
    <source>
        <dbReference type="SAM" id="Phobius"/>
    </source>
</evidence>
<sequence>MKLVSKIALGATAVMGSMAASANEDVTTALTTAISTGQTNYTLVVVGLLSLAAIGFGVGFIVSKLSR</sequence>
<organism evidence="3 4">
    <name type="scientific">Pseudoalteromonas piscicida</name>
    <dbReference type="NCBI Taxonomy" id="43662"/>
    <lineage>
        <taxon>Bacteria</taxon>
        <taxon>Pseudomonadati</taxon>
        <taxon>Pseudomonadota</taxon>
        <taxon>Gammaproteobacteria</taxon>
        <taxon>Alteromonadales</taxon>
        <taxon>Pseudoalteromonadaceae</taxon>
        <taxon>Pseudoalteromonas</taxon>
    </lineage>
</organism>
<feature type="chain" id="PRO_5045589990" description="Major coat protein" evidence="2">
    <location>
        <begin position="23"/>
        <end position="67"/>
    </location>
</feature>
<evidence type="ECO:0000256" key="2">
    <source>
        <dbReference type="SAM" id="SignalP"/>
    </source>
</evidence>
<accession>A0ABN5CNI4</accession>